<dbReference type="AlphaFoldDB" id="A0AAE0IMU7"/>
<proteinExistence type="predicted"/>
<feature type="region of interest" description="Disordered" evidence="1">
    <location>
        <begin position="65"/>
        <end position="287"/>
    </location>
</feature>
<name>A0AAE0IMU7_9PEZI</name>
<dbReference type="Pfam" id="PF13917">
    <property type="entry name" value="zf-CCHC_3"/>
    <property type="match status" value="1"/>
</dbReference>
<reference evidence="2" key="2">
    <citation type="submission" date="2023-06" db="EMBL/GenBank/DDBJ databases">
        <authorList>
            <consortium name="Lawrence Berkeley National Laboratory"/>
            <person name="Haridas S."/>
            <person name="Hensen N."/>
            <person name="Bonometti L."/>
            <person name="Westerberg I."/>
            <person name="Brannstrom I.O."/>
            <person name="Guillou S."/>
            <person name="Cros-Aarteil S."/>
            <person name="Calhoun S."/>
            <person name="Kuo A."/>
            <person name="Mondo S."/>
            <person name="Pangilinan J."/>
            <person name="Riley R."/>
            <person name="Labutti K."/>
            <person name="Andreopoulos B."/>
            <person name="Lipzen A."/>
            <person name="Chen C."/>
            <person name="Yanf M."/>
            <person name="Daum C."/>
            <person name="Ng V."/>
            <person name="Clum A."/>
            <person name="Steindorff A."/>
            <person name="Ohm R."/>
            <person name="Martin F."/>
            <person name="Silar P."/>
            <person name="Natvig D."/>
            <person name="Lalanne C."/>
            <person name="Gautier V."/>
            <person name="Ament-Velasquez S.L."/>
            <person name="Kruys A."/>
            <person name="Hutchinson M.I."/>
            <person name="Powell A.J."/>
            <person name="Barry K."/>
            <person name="Miller A.N."/>
            <person name="Grigoriev I.V."/>
            <person name="Debuchy R."/>
            <person name="Gladieux P."/>
            <person name="Thoren M.H."/>
            <person name="Johannesson H."/>
        </authorList>
    </citation>
    <scope>NUCLEOTIDE SEQUENCE</scope>
    <source>
        <strain evidence="2">SMH4131-1</strain>
    </source>
</reference>
<comment type="caution">
    <text evidence="2">The sequence shown here is derived from an EMBL/GenBank/DDBJ whole genome shotgun (WGS) entry which is preliminary data.</text>
</comment>
<evidence type="ECO:0000313" key="2">
    <source>
        <dbReference type="EMBL" id="KAK3327825.1"/>
    </source>
</evidence>
<feature type="compositionally biased region" description="Basic and acidic residues" evidence="1">
    <location>
        <begin position="142"/>
        <end position="170"/>
    </location>
</feature>
<organism evidence="2 3">
    <name type="scientific">Cercophora scortea</name>
    <dbReference type="NCBI Taxonomy" id="314031"/>
    <lineage>
        <taxon>Eukaryota</taxon>
        <taxon>Fungi</taxon>
        <taxon>Dikarya</taxon>
        <taxon>Ascomycota</taxon>
        <taxon>Pezizomycotina</taxon>
        <taxon>Sordariomycetes</taxon>
        <taxon>Sordariomycetidae</taxon>
        <taxon>Sordariales</taxon>
        <taxon>Lasiosphaeriaceae</taxon>
        <taxon>Cercophora</taxon>
    </lineage>
</organism>
<protein>
    <submittedName>
        <fullName evidence="2">Zinc knuckle-domain-containing protein</fullName>
    </submittedName>
</protein>
<feature type="compositionally biased region" description="Basic residues" evidence="1">
    <location>
        <begin position="131"/>
        <end position="141"/>
    </location>
</feature>
<sequence>MYGRGPPKAPPTNVQCQKCLKRGHYSYECKAAPQERPYVPRPSRTQQLFNPKLLPKLANAVPDALQRKKGVADEELAKKEAERARKRDLEAEDEPISKDSPSKRRRSPSYDDDDDSASSLSTRSPSPPPRRASRSPRQSRHRDRDSPDPSPRPRNDRHHSVDSSDERDYSSRSVSPERGYPGRPAVERRSPSPRRERAPARGAPRDPLPSRDDRRDSQPRQKYSRSRSPARSPLGQDKARGYRARDEHSRPAEGRPQQQQRNPAPPPRERSLSPFSRRLALTQTMNR</sequence>
<evidence type="ECO:0000256" key="1">
    <source>
        <dbReference type="SAM" id="MobiDB-lite"/>
    </source>
</evidence>
<dbReference type="Proteomes" id="UP001286456">
    <property type="component" value="Unassembled WGS sequence"/>
</dbReference>
<feature type="compositionally biased region" description="Basic and acidic residues" evidence="1">
    <location>
        <begin position="185"/>
        <end position="199"/>
    </location>
</feature>
<reference evidence="2" key="1">
    <citation type="journal article" date="2023" name="Mol. Phylogenet. Evol.">
        <title>Genome-scale phylogeny and comparative genomics of the fungal order Sordariales.</title>
        <authorList>
            <person name="Hensen N."/>
            <person name="Bonometti L."/>
            <person name="Westerberg I."/>
            <person name="Brannstrom I.O."/>
            <person name="Guillou S."/>
            <person name="Cros-Aarteil S."/>
            <person name="Calhoun S."/>
            <person name="Haridas S."/>
            <person name="Kuo A."/>
            <person name="Mondo S."/>
            <person name="Pangilinan J."/>
            <person name="Riley R."/>
            <person name="LaButti K."/>
            <person name="Andreopoulos B."/>
            <person name="Lipzen A."/>
            <person name="Chen C."/>
            <person name="Yan M."/>
            <person name="Daum C."/>
            <person name="Ng V."/>
            <person name="Clum A."/>
            <person name="Steindorff A."/>
            <person name="Ohm R.A."/>
            <person name="Martin F."/>
            <person name="Silar P."/>
            <person name="Natvig D.O."/>
            <person name="Lalanne C."/>
            <person name="Gautier V."/>
            <person name="Ament-Velasquez S.L."/>
            <person name="Kruys A."/>
            <person name="Hutchinson M.I."/>
            <person name="Powell A.J."/>
            <person name="Barry K."/>
            <person name="Miller A.N."/>
            <person name="Grigoriev I.V."/>
            <person name="Debuchy R."/>
            <person name="Gladieux P."/>
            <person name="Hiltunen Thoren M."/>
            <person name="Johannesson H."/>
        </authorList>
    </citation>
    <scope>NUCLEOTIDE SEQUENCE</scope>
    <source>
        <strain evidence="2">SMH4131-1</strain>
    </source>
</reference>
<feature type="compositionally biased region" description="Basic and acidic residues" evidence="1">
    <location>
        <begin position="237"/>
        <end position="253"/>
    </location>
</feature>
<gene>
    <name evidence="2" type="ORF">B0T19DRAFT_174936</name>
</gene>
<accession>A0AAE0IMU7</accession>
<keyword evidence="3" id="KW-1185">Reference proteome</keyword>
<feature type="compositionally biased region" description="Basic and acidic residues" evidence="1">
    <location>
        <begin position="208"/>
        <end position="219"/>
    </location>
</feature>
<dbReference type="EMBL" id="JAUEPO010000003">
    <property type="protein sequence ID" value="KAK3327825.1"/>
    <property type="molecule type" value="Genomic_DNA"/>
</dbReference>
<evidence type="ECO:0000313" key="3">
    <source>
        <dbReference type="Proteomes" id="UP001286456"/>
    </source>
</evidence>
<feature type="compositionally biased region" description="Basic and acidic residues" evidence="1">
    <location>
        <begin position="70"/>
        <end position="102"/>
    </location>
</feature>